<dbReference type="SUPFAM" id="SSF48371">
    <property type="entry name" value="ARM repeat"/>
    <property type="match status" value="1"/>
</dbReference>
<evidence type="ECO:0000313" key="1">
    <source>
        <dbReference type="EMBL" id="KAA6330888.1"/>
    </source>
</evidence>
<protein>
    <submittedName>
        <fullName evidence="1">Uncharacterized protein</fullName>
    </submittedName>
</protein>
<dbReference type="Proteomes" id="UP000324800">
    <property type="component" value="Unassembled WGS sequence"/>
</dbReference>
<dbReference type="InterPro" id="IPR011989">
    <property type="entry name" value="ARM-like"/>
</dbReference>
<proteinExistence type="predicted"/>
<organism evidence="1 2">
    <name type="scientific">Streblomastix strix</name>
    <dbReference type="NCBI Taxonomy" id="222440"/>
    <lineage>
        <taxon>Eukaryota</taxon>
        <taxon>Metamonada</taxon>
        <taxon>Preaxostyla</taxon>
        <taxon>Oxymonadida</taxon>
        <taxon>Streblomastigidae</taxon>
        <taxon>Streblomastix</taxon>
    </lineage>
</organism>
<name>A0A5J4RAV2_9EUKA</name>
<feature type="non-terminal residue" evidence="1">
    <location>
        <position position="198"/>
    </location>
</feature>
<dbReference type="EMBL" id="SNRW01042748">
    <property type="protein sequence ID" value="KAA6330888.1"/>
    <property type="molecule type" value="Genomic_DNA"/>
</dbReference>
<dbReference type="Gene3D" id="1.25.10.10">
    <property type="entry name" value="Leucine-rich Repeat Variant"/>
    <property type="match status" value="1"/>
</dbReference>
<reference evidence="1 2" key="1">
    <citation type="submission" date="2019-03" db="EMBL/GenBank/DDBJ databases">
        <title>Single cell metagenomics reveals metabolic interactions within the superorganism composed of flagellate Streblomastix strix and complex community of Bacteroidetes bacteria on its surface.</title>
        <authorList>
            <person name="Treitli S.C."/>
            <person name="Kolisko M."/>
            <person name="Husnik F."/>
            <person name="Keeling P."/>
            <person name="Hampl V."/>
        </authorList>
    </citation>
    <scope>NUCLEOTIDE SEQUENCE [LARGE SCALE GENOMIC DNA]</scope>
    <source>
        <strain evidence="1">ST1C</strain>
    </source>
</reference>
<accession>A0A5J4RAV2</accession>
<gene>
    <name evidence="1" type="ORF">EZS28_053446</name>
</gene>
<evidence type="ECO:0000313" key="2">
    <source>
        <dbReference type="Proteomes" id="UP000324800"/>
    </source>
</evidence>
<dbReference type="InterPro" id="IPR016024">
    <property type="entry name" value="ARM-type_fold"/>
</dbReference>
<dbReference type="AlphaFoldDB" id="A0A5J4RAV2"/>
<comment type="caution">
    <text evidence="1">The sequence shown here is derived from an EMBL/GenBank/DDBJ whole genome shotgun (WGS) entry which is preliminary data.</text>
</comment>
<feature type="non-terminal residue" evidence="1">
    <location>
        <position position="1"/>
    </location>
</feature>
<sequence length="198" mass="21875">NFQIKSQIISYAGRLRPRDIPDDEKVKSLITLMRLAINFESAEWHGIMAESGVIEALSNLMNETNNTLCGAVAYIIQQRGCEVGESTDWRTLFSPLISLLFNKDEGISKTGKQSLIDAIGVNPEISKALVELGLFDKSSEMLNLTFPASSSSMQTSDGTPSQMIILNILEVVDKVLKSDEESGKKAKQFKSCSERIIR</sequence>